<proteinExistence type="predicted"/>
<dbReference type="SUPFAM" id="SSF54001">
    <property type="entry name" value="Cysteine proteinases"/>
    <property type="match status" value="1"/>
</dbReference>
<name>A0ABM9BGF0_9BACL</name>
<dbReference type="InterPro" id="IPR002931">
    <property type="entry name" value="Transglutaminase-like"/>
</dbReference>
<dbReference type="Pfam" id="PF01841">
    <property type="entry name" value="Transglut_core"/>
    <property type="match status" value="1"/>
</dbReference>
<dbReference type="EMBL" id="CAKMAB010000022">
    <property type="protein sequence ID" value="CAH1057577.1"/>
    <property type="molecule type" value="Genomic_DNA"/>
</dbReference>
<evidence type="ECO:0000313" key="2">
    <source>
        <dbReference type="EMBL" id="CAH1057577.1"/>
    </source>
</evidence>
<feature type="domain" description="Transglutaminase-like" evidence="1">
    <location>
        <begin position="59"/>
        <end position="163"/>
    </location>
</feature>
<sequence length="279" mass="33198">MQITDQEIKDNHEIYLHFLRFFNEYSNKEFKWDEDGFIYDYRDTRLTKLREDYRLECVAGKHNNEILRLLNIMRWANEMLRHKRTGDFPESSINALNILKFSREKRVTVNCAMHSIVLTEALLSLGYPARSISCLPMDIEVSDSHAICVAYSKSLSKWIALDPSFSIYVTDLNNNILDLNEIRNKIIQGEDITINQYKRINTSDFDTNWYKSYLTKNLFRFACNQKTNFNHLSSNEHIVYFLHPYNYLPNNNTEAVKKMNDITFKYRYISNPSFFWSIP</sequence>
<keyword evidence="3" id="KW-1185">Reference proteome</keyword>
<organism evidence="2 3">
    <name type="scientific">Paenibacillus pseudetheri</name>
    <dbReference type="NCBI Taxonomy" id="2897682"/>
    <lineage>
        <taxon>Bacteria</taxon>
        <taxon>Bacillati</taxon>
        <taxon>Bacillota</taxon>
        <taxon>Bacilli</taxon>
        <taxon>Bacillales</taxon>
        <taxon>Paenibacillaceae</taxon>
        <taxon>Paenibacillus</taxon>
    </lineage>
</organism>
<reference evidence="2" key="1">
    <citation type="submission" date="2021-12" db="EMBL/GenBank/DDBJ databases">
        <authorList>
            <person name="Criscuolo A."/>
        </authorList>
    </citation>
    <scope>NUCLEOTIDE SEQUENCE</scope>
    <source>
        <strain evidence="2">CIP111894</strain>
    </source>
</reference>
<comment type="caution">
    <text evidence="2">The sequence shown here is derived from an EMBL/GenBank/DDBJ whole genome shotgun (WGS) entry which is preliminary data.</text>
</comment>
<evidence type="ECO:0000313" key="3">
    <source>
        <dbReference type="Proteomes" id="UP000838749"/>
    </source>
</evidence>
<accession>A0ABM9BGF0</accession>
<evidence type="ECO:0000259" key="1">
    <source>
        <dbReference type="Pfam" id="PF01841"/>
    </source>
</evidence>
<dbReference type="RefSeq" id="WP_234537230.1">
    <property type="nucleotide sequence ID" value="NZ_CAKMAB010000022.1"/>
</dbReference>
<dbReference type="Proteomes" id="UP000838749">
    <property type="component" value="Unassembled WGS sequence"/>
</dbReference>
<dbReference type="InterPro" id="IPR038765">
    <property type="entry name" value="Papain-like_cys_pep_sf"/>
</dbReference>
<gene>
    <name evidence="2" type="ORF">PAECIP111894_03735</name>
</gene>
<protein>
    <recommendedName>
        <fullName evidence="1">Transglutaminase-like domain-containing protein</fullName>
    </recommendedName>
</protein>